<evidence type="ECO:0000256" key="8">
    <source>
        <dbReference type="ARBA" id="ARBA00023018"/>
    </source>
</evidence>
<keyword evidence="16" id="KW-0407">Ion channel</keyword>
<dbReference type="FunFam" id="3.40.50.2300:FF:000020">
    <property type="entry name" value="Glutamate receptor ionotropic, NMDA 2B, putative"/>
    <property type="match status" value="1"/>
</dbReference>
<keyword evidence="9" id="KW-0406">Ion transport</keyword>
<keyword evidence="7 22" id="KW-1133">Transmembrane helix</keyword>
<name>A0A6A4SWN0_SCOMX</name>
<dbReference type="Gene3D" id="3.40.50.2300">
    <property type="match status" value="2"/>
</dbReference>
<dbReference type="GO" id="GO:0017146">
    <property type="term" value="C:NMDA selective glutamate receptor complex"/>
    <property type="evidence" value="ECO:0007669"/>
    <property type="project" value="UniProtKB-ARBA"/>
</dbReference>
<evidence type="ECO:0000259" key="24">
    <source>
        <dbReference type="SMART" id="SM00918"/>
    </source>
</evidence>
<evidence type="ECO:0000256" key="7">
    <source>
        <dbReference type="ARBA" id="ARBA00022989"/>
    </source>
</evidence>
<keyword evidence="13" id="KW-0325">Glycoprotein</keyword>
<evidence type="ECO:0000256" key="2">
    <source>
        <dbReference type="ARBA" id="ARBA00022475"/>
    </source>
</evidence>
<evidence type="ECO:0000256" key="10">
    <source>
        <dbReference type="ARBA" id="ARBA00023136"/>
    </source>
</evidence>
<keyword evidence="5" id="KW-0106">Calcium</keyword>
<dbReference type="InterPro" id="IPR018884">
    <property type="entry name" value="NMDAR2_C"/>
</dbReference>
<evidence type="ECO:0000256" key="14">
    <source>
        <dbReference type="ARBA" id="ARBA00023257"/>
    </source>
</evidence>
<dbReference type="SMART" id="SM00918">
    <property type="entry name" value="Lig_chan-Glu_bd"/>
    <property type="match status" value="1"/>
</dbReference>
<gene>
    <name evidence="25" type="ORF">F2P81_009999</name>
</gene>
<feature type="domain" description="Ionotropic glutamate receptor L-glutamate and glycine-binding" evidence="24">
    <location>
        <begin position="220"/>
        <end position="278"/>
    </location>
</feature>
<dbReference type="SUPFAM" id="SSF53822">
    <property type="entry name" value="Periplasmic binding protein-like I"/>
    <property type="match status" value="1"/>
</dbReference>
<dbReference type="InterPro" id="IPR028082">
    <property type="entry name" value="Peripla_BP_I"/>
</dbReference>
<evidence type="ECO:0000259" key="23">
    <source>
        <dbReference type="SMART" id="SM00079"/>
    </source>
</evidence>
<dbReference type="Pfam" id="PF00060">
    <property type="entry name" value="Lig_chan"/>
    <property type="match status" value="1"/>
</dbReference>
<dbReference type="SUPFAM" id="SSF53850">
    <property type="entry name" value="Periplasmic binding protein-like II"/>
    <property type="match status" value="1"/>
</dbReference>
<organism evidence="25 26">
    <name type="scientific">Scophthalmus maximus</name>
    <name type="common">Turbot</name>
    <name type="synonym">Psetta maxima</name>
    <dbReference type="NCBI Taxonomy" id="52904"/>
    <lineage>
        <taxon>Eukaryota</taxon>
        <taxon>Metazoa</taxon>
        <taxon>Chordata</taxon>
        <taxon>Craniata</taxon>
        <taxon>Vertebrata</taxon>
        <taxon>Euteleostomi</taxon>
        <taxon>Actinopterygii</taxon>
        <taxon>Neopterygii</taxon>
        <taxon>Teleostei</taxon>
        <taxon>Neoteleostei</taxon>
        <taxon>Acanthomorphata</taxon>
        <taxon>Carangaria</taxon>
        <taxon>Pleuronectiformes</taxon>
        <taxon>Pleuronectoidei</taxon>
        <taxon>Scophthalmidae</taxon>
        <taxon>Scophthalmus</taxon>
    </lineage>
</organism>
<feature type="compositionally biased region" description="Polar residues" evidence="21">
    <location>
        <begin position="904"/>
        <end position="920"/>
    </location>
</feature>
<feature type="transmembrane region" description="Helical" evidence="22">
    <location>
        <begin position="331"/>
        <end position="352"/>
    </location>
</feature>
<evidence type="ECO:0008006" key="27">
    <source>
        <dbReference type="Google" id="ProtNLM"/>
    </source>
</evidence>
<feature type="compositionally biased region" description="Polar residues" evidence="21">
    <location>
        <begin position="1209"/>
        <end position="1234"/>
    </location>
</feature>
<dbReference type="Pfam" id="PF10613">
    <property type="entry name" value="Lig_chan-Glu_bd"/>
    <property type="match status" value="1"/>
</dbReference>
<feature type="region of interest" description="Disordered" evidence="21">
    <location>
        <begin position="986"/>
        <end position="1007"/>
    </location>
</feature>
<dbReference type="EMBL" id="VEVO01000009">
    <property type="protein sequence ID" value="KAF0037125.1"/>
    <property type="molecule type" value="Genomic_DNA"/>
</dbReference>
<accession>A0A6A4SWN0</accession>
<keyword evidence="6" id="KW-0460">Magnesium</keyword>
<dbReference type="GO" id="GO:0004972">
    <property type="term" value="F:NMDA glutamate receptor activity"/>
    <property type="evidence" value="ECO:0007669"/>
    <property type="project" value="UniProtKB-ARBA"/>
</dbReference>
<keyword evidence="3 22" id="KW-0812">Transmembrane</keyword>
<dbReference type="Pfam" id="PF10565">
    <property type="entry name" value="NMDAR2_C"/>
    <property type="match status" value="1"/>
</dbReference>
<comment type="catalytic activity">
    <reaction evidence="19">
        <text>Na(+)(in) = Na(+)(out)</text>
        <dbReference type="Rhea" id="RHEA:34963"/>
        <dbReference type="ChEBI" id="CHEBI:29101"/>
    </reaction>
</comment>
<evidence type="ECO:0000256" key="21">
    <source>
        <dbReference type="SAM" id="MobiDB-lite"/>
    </source>
</evidence>
<dbReference type="FunFam" id="3.40.190.10:FF:000007">
    <property type="entry name" value="Putative glutamate receptor ionotropic NMDA 2B"/>
    <property type="match status" value="1"/>
</dbReference>
<evidence type="ECO:0000256" key="12">
    <source>
        <dbReference type="ARBA" id="ARBA00023170"/>
    </source>
</evidence>
<feature type="compositionally biased region" description="Basic and acidic residues" evidence="21">
    <location>
        <begin position="849"/>
        <end position="858"/>
    </location>
</feature>
<feature type="region of interest" description="Disordered" evidence="21">
    <location>
        <begin position="1084"/>
        <end position="1112"/>
    </location>
</feature>
<evidence type="ECO:0000256" key="15">
    <source>
        <dbReference type="ARBA" id="ARBA00023286"/>
    </source>
</evidence>
<evidence type="ECO:0000256" key="19">
    <source>
        <dbReference type="ARBA" id="ARBA00036239"/>
    </source>
</evidence>
<keyword evidence="14" id="KW-0628">Postsynaptic cell membrane</keyword>
<dbReference type="SMART" id="SM00079">
    <property type="entry name" value="PBPe"/>
    <property type="match status" value="1"/>
</dbReference>
<evidence type="ECO:0000256" key="5">
    <source>
        <dbReference type="ARBA" id="ARBA00022837"/>
    </source>
</evidence>
<evidence type="ECO:0000256" key="4">
    <source>
        <dbReference type="ARBA" id="ARBA00022729"/>
    </source>
</evidence>
<feature type="region of interest" description="Disordered" evidence="21">
    <location>
        <begin position="770"/>
        <end position="941"/>
    </location>
</feature>
<dbReference type="Gene3D" id="1.10.287.70">
    <property type="match status" value="1"/>
</dbReference>
<comment type="subcellular location">
    <subcellularLocation>
        <location evidence="17">Postsynaptic cell membrane</location>
        <topology evidence="17">Multi-pass membrane protein</topology>
    </subcellularLocation>
</comment>
<sequence length="1320" mass="144815">MLSIMEEYDWHVFSIVTSKFPGFVRWDLQSVVTLDAVDGDPNSKSHIALKRIQSPVILLYCSKDEALYIMEEARSLGLIGAGYIWIVSSLTTGNPDFTPEVFPLGMISVSYDDWEYPLETRVRDGVGIISSAATSMLREKGELPEAQSSCYSTASDRSPGKLPPSALRRYNSHGDEDADENHLSIVTLEEKPFVIVDNVDILTGTCMRNSVPCRKHVKDNSTSGGSYIKQCCKGFCIDILKKIARNVKFTYDLYLVTNGKHGKKINNMWNGMVGEVVYKKAVMAVGSLTINEERSEAIDFSVPFVETGISVMVSRSNGTVSPSAFLEPFSASVWVMMFVMLLIVTAIAVFLFEFVNPHGPSFTIGKAVWLLWGLVFNNSVPVQNPKGTTSKFIVSVWAFFAVIFLASYTANLAAFMIQEEFFQSPYSYSPPFRFGTVPNGSTERNIRKNYPDMHQYMTKYHQTGVVDALFQSPYSYSPPFRFGTVPNGSTERNIRKNYPDMHQYMTKYHQTGVVDALVSLKTGKLDAFIYDAAVLNYMAGRDDGCKLVTIGSGYIFATTGYGIALQKGSYWKRLVDLAILGIIGDGEMEELEAQWLTGICHSEKNEVMSSQLDVDNMAGVFYMLATAMGLSILTFISEHLFYWRLRYCFTGVCTGRPGLLFTISRGIWSCIHGVHIDMKKKAPELDFSPQANMLHLLKSAKSMALSSPKRNTVLVQPSIMDVMTGKGNSLHSLPPKGPGLYSNAAGPQGFLSLSGRHKNLLNNAAPFPVQQKAPAHQASPDKPQLSITNDNGKARLAGPAAPASKPRALWKKSVETLKTQPTVTSPGTSPGPTPASGAGPPPMKSQRYLPEEPPHSDISECSSRPQSHKDSDSMAARGGFKPVNQLRKRGGGGGGGGSKIYSIDSDQGSLQSAPTYQRDSQGGGDDHSYPPDLFPPDSTYSVTHTLSHQADAPILQLSASLLHHSHSAEADLHSLKDKKYSTYTHSSVKDKGGGSFEAPGSGQGTQGIRPGHCRSCLTKLSGYSGLYTVRSPQARCDACAHLGNLYDISEDHLHSHYAHAHTHPHGGDMFTHYLPQSELGLVGEGDGLVSHFEPSSPSPSPLPTSSSAQHLQLSRQHSYENMLPDSVPERQSHAHLRGLSLPDRDREREREMTLDEGAYANVLTMRSDRPFSSRSPPSPSPSHHHSLDAPLPLPRRSKSLFPDRPSHNPFLQSAPGTTQREPASQAVTRLPQRSSAHELYKQRMPLSLTLGNHGSHHINQYGGHIDQQVFYPQQEPPVVAYMVPPAASQPMSYVTAPRASSAGGNRPRLYRRMPSIESDV</sequence>
<evidence type="ECO:0000313" key="25">
    <source>
        <dbReference type="EMBL" id="KAF0037125.1"/>
    </source>
</evidence>
<keyword evidence="10 22" id="KW-0472">Membrane</keyword>
<evidence type="ECO:0000256" key="11">
    <source>
        <dbReference type="ARBA" id="ARBA00023157"/>
    </source>
</evidence>
<keyword evidence="2" id="KW-1003">Cell membrane</keyword>
<feature type="compositionally biased region" description="Pro residues" evidence="21">
    <location>
        <begin position="829"/>
        <end position="843"/>
    </location>
</feature>
<evidence type="ECO:0000256" key="22">
    <source>
        <dbReference type="SAM" id="Phobius"/>
    </source>
</evidence>
<dbReference type="Proteomes" id="UP000438429">
    <property type="component" value="Unassembled WGS sequence"/>
</dbReference>
<evidence type="ECO:0000313" key="26">
    <source>
        <dbReference type="Proteomes" id="UP000438429"/>
    </source>
</evidence>
<dbReference type="InterPro" id="IPR001320">
    <property type="entry name" value="Iontro_rcpt_C"/>
</dbReference>
<dbReference type="InterPro" id="IPR019594">
    <property type="entry name" value="Glu/Gly-bd"/>
</dbReference>
<protein>
    <recommendedName>
        <fullName evidence="27">Glutamate receptor</fullName>
    </recommendedName>
</protein>
<evidence type="ECO:0000256" key="1">
    <source>
        <dbReference type="ARBA" id="ARBA00022448"/>
    </source>
</evidence>
<proteinExistence type="predicted"/>
<feature type="compositionally biased region" description="Basic and acidic residues" evidence="21">
    <location>
        <begin position="1142"/>
        <end position="1153"/>
    </location>
</feature>
<dbReference type="InterPro" id="IPR015683">
    <property type="entry name" value="Ionotropic_Glu_rcpt"/>
</dbReference>
<keyword evidence="11" id="KW-1015">Disulfide bond</keyword>
<evidence type="ECO:0000256" key="20">
    <source>
        <dbReference type="ARBA" id="ARBA00036634"/>
    </source>
</evidence>
<keyword evidence="4" id="KW-0732">Signal</keyword>
<dbReference type="GO" id="GO:0045211">
    <property type="term" value="C:postsynaptic membrane"/>
    <property type="evidence" value="ECO:0007669"/>
    <property type="project" value="UniProtKB-SubCell"/>
</dbReference>
<evidence type="ECO:0000256" key="17">
    <source>
        <dbReference type="ARBA" id="ARBA00034104"/>
    </source>
</evidence>
<reference evidence="25 26" key="1">
    <citation type="submission" date="2019-06" db="EMBL/GenBank/DDBJ databases">
        <title>Draft genomes of female and male turbot (Scophthalmus maximus).</title>
        <authorList>
            <person name="Xu H."/>
            <person name="Xu X.-W."/>
            <person name="Shao C."/>
            <person name="Chen S."/>
        </authorList>
    </citation>
    <scope>NUCLEOTIDE SEQUENCE [LARGE SCALE GENOMIC DNA]</scope>
    <source>
        <strain evidence="25">Ysfricsl-2016a</strain>
        <tissue evidence="25">Blood</tissue>
    </source>
</reference>
<keyword evidence="15" id="KW-1071">Ligand-gated ion channel</keyword>
<keyword evidence="8" id="KW-0770">Synapse</keyword>
<evidence type="ECO:0000256" key="6">
    <source>
        <dbReference type="ARBA" id="ARBA00022842"/>
    </source>
</evidence>
<feature type="domain" description="Ionotropic glutamate receptor C-terminal" evidence="23">
    <location>
        <begin position="208"/>
        <end position="598"/>
    </location>
</feature>
<dbReference type="PANTHER" id="PTHR18966">
    <property type="entry name" value="IONOTROPIC GLUTAMATE RECEPTOR"/>
    <property type="match status" value="1"/>
</dbReference>
<evidence type="ECO:0000256" key="9">
    <source>
        <dbReference type="ARBA" id="ARBA00023065"/>
    </source>
</evidence>
<feature type="transmembrane region" description="Helical" evidence="22">
    <location>
        <begin position="392"/>
        <end position="417"/>
    </location>
</feature>
<feature type="region of interest" description="Disordered" evidence="21">
    <location>
        <begin position="1125"/>
        <end position="1236"/>
    </location>
</feature>
<feature type="transmembrane region" description="Helical" evidence="22">
    <location>
        <begin position="620"/>
        <end position="643"/>
    </location>
</feature>
<comment type="catalytic activity">
    <reaction evidence="20">
        <text>Ca(2+)(in) = Ca(2+)(out)</text>
        <dbReference type="Rhea" id="RHEA:29671"/>
        <dbReference type="ChEBI" id="CHEBI:29108"/>
    </reaction>
</comment>
<evidence type="ECO:0000256" key="3">
    <source>
        <dbReference type="ARBA" id="ARBA00022692"/>
    </source>
</evidence>
<comment type="caution">
    <text evidence="25">The sequence shown here is derived from an EMBL/GenBank/DDBJ whole genome shotgun (WGS) entry which is preliminary data.</text>
</comment>
<keyword evidence="1" id="KW-0813">Transport</keyword>
<dbReference type="FunFam" id="3.40.190.10:FF:000038">
    <property type="entry name" value="Putative glutamate receptor ionotropic NMDA 2B"/>
    <property type="match status" value="1"/>
</dbReference>
<dbReference type="Gene3D" id="3.40.190.10">
    <property type="entry name" value="Periplasmic binding protein-like II"/>
    <property type="match status" value="2"/>
</dbReference>
<evidence type="ECO:0000256" key="13">
    <source>
        <dbReference type="ARBA" id="ARBA00023180"/>
    </source>
</evidence>
<evidence type="ECO:0000256" key="18">
    <source>
        <dbReference type="ARBA" id="ARBA00034430"/>
    </source>
</evidence>
<dbReference type="CDD" id="cd13718">
    <property type="entry name" value="PBP2_iGluR_NMDA_Nr2"/>
    <property type="match status" value="1"/>
</dbReference>
<evidence type="ECO:0000256" key="16">
    <source>
        <dbReference type="ARBA" id="ARBA00023303"/>
    </source>
</evidence>
<keyword evidence="12" id="KW-0675">Receptor</keyword>
<comment type="catalytic activity">
    <reaction evidence="18">
        <text>K(+)(in) = K(+)(out)</text>
        <dbReference type="Rhea" id="RHEA:29463"/>
        <dbReference type="ChEBI" id="CHEBI:29103"/>
    </reaction>
</comment>